<dbReference type="InterPro" id="IPR035198">
    <property type="entry name" value="SU10_MCP"/>
</dbReference>
<comment type="caution">
    <text evidence="1">The sequence shown here is derived from an EMBL/GenBank/DDBJ whole genome shotgun (WGS) entry which is preliminary data.</text>
</comment>
<dbReference type="EMBL" id="JAQGEF010000007">
    <property type="protein sequence ID" value="MDA3614713.1"/>
    <property type="molecule type" value="Genomic_DNA"/>
</dbReference>
<gene>
    <name evidence="1" type="ORF">O3P16_07830</name>
</gene>
<dbReference type="Pfam" id="PF17236">
    <property type="entry name" value="SU10_MCP"/>
    <property type="match status" value="1"/>
</dbReference>
<organism evidence="1 2">
    <name type="scientific">Polluticaenibacter yanchengensis</name>
    <dbReference type="NCBI Taxonomy" id="3014562"/>
    <lineage>
        <taxon>Bacteria</taxon>
        <taxon>Pseudomonadati</taxon>
        <taxon>Bacteroidota</taxon>
        <taxon>Chitinophagia</taxon>
        <taxon>Chitinophagales</taxon>
        <taxon>Chitinophagaceae</taxon>
        <taxon>Polluticaenibacter</taxon>
    </lineage>
</organism>
<dbReference type="Proteomes" id="UP001210231">
    <property type="component" value="Unassembled WGS sequence"/>
</dbReference>
<sequence>MGKELAIINNPKFFIMAVPQRGTLQKNYVSAIPFLDKRDINPNLIDVAREKTFADLMGLCGRYVENKASWEFTHFENVDATQLCTATGTATGSGTTTVTTALTSATSGYIRVGDLVKLKDGKVAQITVVTPNAGQDTVTMVSIDGTNLTFTNGDPVNAFSLAGAEGGGNKDSLKYSVTRYYNLVQIFEEADQITDVQGMSEIEFNFEGKPYYSLYQHAQKVLSLKKRVSAAMIGGRISSTKFSDPTPTLTLSGKPVQTTMGLDQYVSTYGISPQVATAGTVLLTDIKNLVNQLIAQKSPKRHLMIGSSKAFQPLSDFLKNLPSSGVQSVRLNIDGREVDLDVEAFRYSGFHFQMVVLDMLDDPTLFNFANASDIGGAIYCIPEGDVEVQGGGREKRLAIRYKPQEIGRGNNYGNAIISEKHTGQMAPIPTGGLREWRTDWVTYQGLQALGVRHMAKWKIIY</sequence>
<reference evidence="1 2" key="1">
    <citation type="submission" date="2022-12" db="EMBL/GenBank/DDBJ databases">
        <title>Chitinophagaceae gen. sp. nov., a new member of the family Chitinophagaceae, isolated from soil in a chemical factory.</title>
        <authorList>
            <person name="Ke Z."/>
        </authorList>
    </citation>
    <scope>NUCLEOTIDE SEQUENCE [LARGE SCALE GENOMIC DNA]</scope>
    <source>
        <strain evidence="1 2">LY-5</strain>
    </source>
</reference>
<accession>A0ABT4UKM1</accession>
<evidence type="ECO:0000313" key="2">
    <source>
        <dbReference type="Proteomes" id="UP001210231"/>
    </source>
</evidence>
<evidence type="ECO:0000313" key="1">
    <source>
        <dbReference type="EMBL" id="MDA3614713.1"/>
    </source>
</evidence>
<protein>
    <submittedName>
        <fullName evidence="1">Uncharacterized protein</fullName>
    </submittedName>
</protein>
<name>A0ABT4UKM1_9BACT</name>
<proteinExistence type="predicted"/>
<keyword evidence="2" id="KW-1185">Reference proteome</keyword>